<proteinExistence type="predicted"/>
<keyword evidence="2" id="KW-1185">Reference proteome</keyword>
<dbReference type="Proteomes" id="UP000638014">
    <property type="component" value="Unassembled WGS sequence"/>
</dbReference>
<gene>
    <name evidence="1" type="ORF">IC617_08705</name>
</gene>
<protein>
    <submittedName>
        <fullName evidence="1">Uncharacterized protein</fullName>
    </submittedName>
</protein>
<organism evidence="1 2">
    <name type="scientific">Neiella litorisoli</name>
    <dbReference type="NCBI Taxonomy" id="2771431"/>
    <lineage>
        <taxon>Bacteria</taxon>
        <taxon>Pseudomonadati</taxon>
        <taxon>Pseudomonadota</taxon>
        <taxon>Gammaproteobacteria</taxon>
        <taxon>Alteromonadales</taxon>
        <taxon>Echinimonadaceae</taxon>
        <taxon>Neiella</taxon>
    </lineage>
</organism>
<evidence type="ECO:0000313" key="1">
    <source>
        <dbReference type="EMBL" id="MBD1389506.1"/>
    </source>
</evidence>
<reference evidence="1" key="1">
    <citation type="submission" date="2020-09" db="EMBL/GenBank/DDBJ databases">
        <title>A novel bacterium of genus Neiella, isolated from South China Sea.</title>
        <authorList>
            <person name="Huang H."/>
            <person name="Mo K."/>
            <person name="Hu Y."/>
        </authorList>
    </citation>
    <scope>NUCLEOTIDE SEQUENCE</scope>
    <source>
        <strain evidence="1">HB171785</strain>
    </source>
</reference>
<evidence type="ECO:0000313" key="2">
    <source>
        <dbReference type="Proteomes" id="UP000638014"/>
    </source>
</evidence>
<dbReference type="EMBL" id="JACXAF010000009">
    <property type="protein sequence ID" value="MBD1389506.1"/>
    <property type="molecule type" value="Genomic_DNA"/>
</dbReference>
<name>A0A8J6UG28_9GAMM</name>
<dbReference type="RefSeq" id="WP_191144612.1">
    <property type="nucleotide sequence ID" value="NZ_JACXAF010000009.1"/>
</dbReference>
<dbReference type="AlphaFoldDB" id="A0A8J6UG28"/>
<accession>A0A8J6UG28</accession>
<sequence>MFVEYKEEALQTKDCFTLGVILERDDGDLELFDDSPLTLSCDAREQEVLDVCRHLSILCPIGQVLFATMQLNKSIYQSATDACAEIIKQPVRSLSLSGQWHAFSGLFNRSKKPLAHGELRLQDWRNLERLAVTACRKIRLMSVPQFLARSHAYTAVYAGKLKNKRGRHVLYVANFGDKHLILGELHESEERWWNVAIVDNDQMNHVFAVVHERNLGAAIRIEQDNLCPIVSSVTHDAGQRAVSLNLFINKMQNYE</sequence>
<comment type="caution">
    <text evidence="1">The sequence shown here is derived from an EMBL/GenBank/DDBJ whole genome shotgun (WGS) entry which is preliminary data.</text>
</comment>